<accession>A0A9P7ZEZ1</accession>
<dbReference type="Gene3D" id="3.40.50.12360">
    <property type="match status" value="1"/>
</dbReference>
<organism evidence="2 3">
    <name type="scientific">Emericellopsis atlantica</name>
    <dbReference type="NCBI Taxonomy" id="2614577"/>
    <lineage>
        <taxon>Eukaryota</taxon>
        <taxon>Fungi</taxon>
        <taxon>Dikarya</taxon>
        <taxon>Ascomycota</taxon>
        <taxon>Pezizomycotina</taxon>
        <taxon>Sordariomycetes</taxon>
        <taxon>Hypocreomycetidae</taxon>
        <taxon>Hypocreales</taxon>
        <taxon>Bionectriaceae</taxon>
        <taxon>Emericellopsis</taxon>
    </lineage>
</organism>
<feature type="compositionally biased region" description="Polar residues" evidence="1">
    <location>
        <begin position="78"/>
        <end position="90"/>
    </location>
</feature>
<dbReference type="InterPro" id="IPR038609">
    <property type="entry name" value="HDA1_su2/3_sf"/>
</dbReference>
<dbReference type="OrthoDB" id="3647690at2759"/>
<proteinExistence type="predicted"/>
<evidence type="ECO:0000256" key="1">
    <source>
        <dbReference type="SAM" id="MobiDB-lite"/>
    </source>
</evidence>
<keyword evidence="3" id="KW-1185">Reference proteome</keyword>
<reference evidence="2" key="1">
    <citation type="journal article" date="2021" name="IMA Fungus">
        <title>Genomic characterization of three marine fungi, including Emericellopsis atlantica sp. nov. with signatures of a generalist lifestyle and marine biomass degradation.</title>
        <authorList>
            <person name="Hagestad O.C."/>
            <person name="Hou L."/>
            <person name="Andersen J.H."/>
            <person name="Hansen E.H."/>
            <person name="Altermark B."/>
            <person name="Li C."/>
            <person name="Kuhnert E."/>
            <person name="Cox R.J."/>
            <person name="Crous P.W."/>
            <person name="Spatafora J.W."/>
            <person name="Lail K."/>
            <person name="Amirebrahimi M."/>
            <person name="Lipzen A."/>
            <person name="Pangilinan J."/>
            <person name="Andreopoulos W."/>
            <person name="Hayes R.D."/>
            <person name="Ng V."/>
            <person name="Grigoriev I.V."/>
            <person name="Jackson S.A."/>
            <person name="Sutton T.D.S."/>
            <person name="Dobson A.D.W."/>
            <person name="Rama T."/>
        </authorList>
    </citation>
    <scope>NUCLEOTIDE SEQUENCE</scope>
    <source>
        <strain evidence="2">TS7</strain>
    </source>
</reference>
<feature type="compositionally biased region" description="Polar residues" evidence="1">
    <location>
        <begin position="776"/>
        <end position="791"/>
    </location>
</feature>
<evidence type="ECO:0000313" key="3">
    <source>
        <dbReference type="Proteomes" id="UP000887229"/>
    </source>
</evidence>
<sequence length="791" mass="86550">MAPSGQEDPEAQGPIAPWGNDTTLQGEAQAHPEPQLLPEHFNATMATSPTMSTVTPAEVSTLGVQSSTTLPLLPGHSMPSSGSQALSSNSIPLGQTPLSLSTSQAASHKPSATNYHIITIPFHNSTRALYFATMRSYMSTFEKFNTTYSAEDYSTPDEQLQSEIEEALTDLVYTCDYGGESLEIMPDTDIEKQMRHVVEKVSKVQFLHELLPALGPINVLIVVGSDNLTRLMIHLISRIHKLPWSCPENPAAQCDPRLFTDALQAPRITIATSRHADAGDFDLIIAYDRSFDGSAMASSMAAASVTQLTPTVLRLVTTLSVEHLELAIAGESGSDQGPMENLEKTMRLVWALVHTQPLLDGTPEPGEPSIPDQAEPHRIAKIFAAYLNGQVTDLDYEPVQVPTHILQAFLTQSSPAASLNEVAEDHAVTDLKRKLEDDADDPEVPGKRMRRYSCIQPLFPTDTIPVPSDVRNLLKSAGLRGPLQATGEDQVGMPIAILRALAAQLAEAQRRSPQETTLELAEQAHLKKLDELYKTHEADYTKFEEAQRAHLRDRDHFESAARDLQKKLNTEAAQSLKRQEKDAAEITQLAAKVARLTAEGGDPLVRSENLVKEAQGKIKVLEKQIDQAKADRGFAFEQYQAASSTAEELRDEVKKLAEANKDLQRRADANVVEIHRMNKDGIVKRLENLLSAEQIAMREMIQENHALREQIRQLKMARRDTRHSSVPRSPRTGIMSPRPQRPAGPSSVSRGASPAPVMGSLADIYNGGNGAFSRTPGAQFTSTSNGAGDRS</sequence>
<feature type="region of interest" description="Disordered" evidence="1">
    <location>
        <begin position="67"/>
        <end position="90"/>
    </location>
</feature>
<gene>
    <name evidence="2" type="ORF">F5Z01DRAFT_332435</name>
</gene>
<protein>
    <submittedName>
        <fullName evidence="2">Uncharacterized protein</fullName>
    </submittedName>
</protein>
<dbReference type="EMBL" id="MU251272">
    <property type="protein sequence ID" value="KAG9250854.1"/>
    <property type="molecule type" value="Genomic_DNA"/>
</dbReference>
<name>A0A9P7ZEZ1_9HYPO</name>
<feature type="region of interest" description="Disordered" evidence="1">
    <location>
        <begin position="716"/>
        <end position="791"/>
    </location>
</feature>
<dbReference type="Proteomes" id="UP000887229">
    <property type="component" value="Unassembled WGS sequence"/>
</dbReference>
<dbReference type="GeneID" id="70290045"/>
<dbReference type="RefSeq" id="XP_046114778.1">
    <property type="nucleotide sequence ID" value="XM_046259142.1"/>
</dbReference>
<feature type="region of interest" description="Disordered" evidence="1">
    <location>
        <begin position="1"/>
        <end position="26"/>
    </location>
</feature>
<comment type="caution">
    <text evidence="2">The sequence shown here is derived from an EMBL/GenBank/DDBJ whole genome shotgun (WGS) entry which is preliminary data.</text>
</comment>
<evidence type="ECO:0000313" key="2">
    <source>
        <dbReference type="EMBL" id="KAG9250854.1"/>
    </source>
</evidence>
<dbReference type="AlphaFoldDB" id="A0A9P7ZEZ1"/>